<dbReference type="STRING" id="243090.RB3133"/>
<feature type="region of interest" description="Disordered" evidence="1">
    <location>
        <begin position="1"/>
        <end position="38"/>
    </location>
</feature>
<protein>
    <submittedName>
        <fullName evidence="2">Uncharacterized protein</fullName>
    </submittedName>
</protein>
<name>Q7UUR1_RHOBA</name>
<dbReference type="KEGG" id="rba:RB3133"/>
<feature type="compositionally biased region" description="Polar residues" evidence="1">
    <location>
        <begin position="1"/>
        <end position="13"/>
    </location>
</feature>
<dbReference type="HOGENOM" id="CLU_1523976_0_0_0"/>
<dbReference type="EnsemblBacteria" id="CAD73016">
    <property type="protein sequence ID" value="CAD73016"/>
    <property type="gene ID" value="RB3133"/>
</dbReference>
<evidence type="ECO:0000313" key="3">
    <source>
        <dbReference type="Proteomes" id="UP000001025"/>
    </source>
</evidence>
<organism evidence="2 3">
    <name type="scientific">Rhodopirellula baltica (strain DSM 10527 / NCIMB 13988 / SH1)</name>
    <dbReference type="NCBI Taxonomy" id="243090"/>
    <lineage>
        <taxon>Bacteria</taxon>
        <taxon>Pseudomonadati</taxon>
        <taxon>Planctomycetota</taxon>
        <taxon>Planctomycetia</taxon>
        <taxon>Pirellulales</taxon>
        <taxon>Pirellulaceae</taxon>
        <taxon>Rhodopirellula</taxon>
    </lineage>
</organism>
<keyword evidence="3" id="KW-1185">Reference proteome</keyword>
<reference evidence="2 3" key="1">
    <citation type="journal article" date="2003" name="Proc. Natl. Acad. Sci. U.S.A.">
        <title>Complete genome sequence of the marine planctomycete Pirellula sp. strain 1.</title>
        <authorList>
            <person name="Gloeckner F.O."/>
            <person name="Kube M."/>
            <person name="Bauer M."/>
            <person name="Teeling H."/>
            <person name="Lombardot T."/>
            <person name="Ludwig W."/>
            <person name="Gade D."/>
            <person name="Beck A."/>
            <person name="Borzym K."/>
            <person name="Heitmann K."/>
            <person name="Rabus R."/>
            <person name="Schlesner H."/>
            <person name="Amann R."/>
            <person name="Reinhardt R."/>
        </authorList>
    </citation>
    <scope>NUCLEOTIDE SEQUENCE [LARGE SCALE GENOMIC DNA]</scope>
    <source>
        <strain evidence="3">DSM 10527 / NCIMB 13988 / SH1</strain>
    </source>
</reference>
<evidence type="ECO:0000313" key="2">
    <source>
        <dbReference type="EMBL" id="CAD73016.1"/>
    </source>
</evidence>
<dbReference type="EMBL" id="BX294138">
    <property type="protein sequence ID" value="CAD73016.1"/>
    <property type="molecule type" value="Genomic_DNA"/>
</dbReference>
<dbReference type="Proteomes" id="UP000001025">
    <property type="component" value="Chromosome"/>
</dbReference>
<evidence type="ECO:0000256" key="1">
    <source>
        <dbReference type="SAM" id="MobiDB-lite"/>
    </source>
</evidence>
<accession>Q7UUR1</accession>
<dbReference type="AlphaFoldDB" id="Q7UUR1"/>
<gene>
    <name evidence="2" type="ordered locus">RB3133</name>
</gene>
<sequence length="176" mass="19292">MRAKQNQTFTTNGIDHVVATDDQPLQKAKRGDSRASNGSAFTVGDALSLERRWLDGNTVNTPWVNPSRHFQSALRALQYCRRWLSVAANIGSGWRCPASAVKSVGSVSSFDLRFASQTSFTSVQVSFRETNDQCLRHHSSTSSGIGVRALSITSVGLRCGTTAITESRRLVFHCQQ</sequence>
<proteinExistence type="predicted"/>
<dbReference type="InParanoid" id="Q7UUR1"/>